<gene>
    <name evidence="1" type="ORF">PN492_16155</name>
</gene>
<dbReference type="Proteomes" id="UP001212123">
    <property type="component" value="Unassembled WGS sequence"/>
</dbReference>
<evidence type="ECO:0000313" key="1">
    <source>
        <dbReference type="EMBL" id="MDB9488062.1"/>
    </source>
</evidence>
<organism evidence="1 2">
    <name type="scientific">Dolichospermum circinale CS-537/01</name>
    <dbReference type="NCBI Taxonomy" id="3021739"/>
    <lineage>
        <taxon>Bacteria</taxon>
        <taxon>Bacillati</taxon>
        <taxon>Cyanobacteriota</taxon>
        <taxon>Cyanophyceae</taxon>
        <taxon>Nostocales</taxon>
        <taxon>Aphanizomenonaceae</taxon>
        <taxon>Dolichospermum</taxon>
        <taxon>Dolichospermum circinale</taxon>
    </lineage>
</organism>
<evidence type="ECO:0000313" key="2">
    <source>
        <dbReference type="Proteomes" id="UP001212123"/>
    </source>
</evidence>
<reference evidence="1 2" key="1">
    <citation type="submission" date="2023-01" db="EMBL/GenBank/DDBJ databases">
        <title>Genomes from the Australian National Cyanobacteria Reference Collection.</title>
        <authorList>
            <person name="Willis A."/>
            <person name="Lee E.M.F."/>
        </authorList>
    </citation>
    <scope>NUCLEOTIDE SEQUENCE [LARGE SCALE GENOMIC DNA]</scope>
    <source>
        <strain evidence="1 2">CS-537/01</strain>
    </source>
</reference>
<dbReference type="EMBL" id="JAQMTU010000100">
    <property type="protein sequence ID" value="MDB9488062.1"/>
    <property type="molecule type" value="Genomic_DNA"/>
</dbReference>
<proteinExistence type="predicted"/>
<name>A0ABT5A7X3_9CYAN</name>
<comment type="caution">
    <text evidence="1">The sequence shown here is derived from an EMBL/GenBank/DDBJ whole genome shotgun (WGS) entry which is preliminary data.</text>
</comment>
<sequence>MNHKTKLLSFATITITIFPVTVGTVIAQTKLTDQAKVTINSISPVKIGMNLPEAAAAANTRLSVNYAGSDSCYYLHFTFLY</sequence>
<dbReference type="RefSeq" id="WP_051289466.1">
    <property type="nucleotide sequence ID" value="NZ_JAQMTU010000100.1"/>
</dbReference>
<protein>
    <submittedName>
        <fullName evidence="1">Uncharacterized protein</fullName>
    </submittedName>
</protein>
<accession>A0ABT5A7X3</accession>
<keyword evidence="2" id="KW-1185">Reference proteome</keyword>